<evidence type="ECO:0000313" key="2">
    <source>
        <dbReference type="Proteomes" id="UP000202583"/>
    </source>
</evidence>
<dbReference type="GeneID" id="26634586"/>
<reference evidence="1 2" key="1">
    <citation type="submission" date="2015-07" db="EMBL/GenBank/DDBJ databases">
        <title>Two Asian jumbo phage RSL2 and RSF1 infecting the phytopathogen Ralstonia solanacearum share common features related to the phi-KZ-like phages.</title>
        <authorList>
            <person name="Kawasaki T."/>
            <person name="Fujie M."/>
            <person name="Chatchawankanphanich O."/>
            <person name="Ogata H."/>
            <person name="Yamada T."/>
        </authorList>
    </citation>
    <scope>NUCLEOTIDE SEQUENCE [LARGE SCALE GENOMIC DNA]</scope>
    <source>
        <strain evidence="1 2">RSF1</strain>
    </source>
</reference>
<organism evidence="1 2">
    <name type="scientific">Ralstonia phage RSF1</name>
    <dbReference type="NCBI Taxonomy" id="1689679"/>
    <lineage>
        <taxon>Viruses</taxon>
        <taxon>Duplodnaviria</taxon>
        <taxon>Heunggongvirae</taxon>
        <taxon>Uroviricota</taxon>
        <taxon>Caudoviricetes</taxon>
        <taxon>Chimalliviridae</taxon>
        <taxon>Chiangmaivirus</taxon>
        <taxon>Chiangmaivirus RSF1</taxon>
    </lineage>
</organism>
<evidence type="ECO:0000313" key="1">
    <source>
        <dbReference type="EMBL" id="BAS04917.1"/>
    </source>
</evidence>
<protein>
    <submittedName>
        <fullName evidence="1">Uncharacterized protein</fullName>
    </submittedName>
</protein>
<sequence>MSFFMNVHPGDQVVVIPDWAYKQLAKKGKIEDLVNFEKMRQWFTQEQLVALDRFSEDGLSIFWCGGTIPHIADRSRRYTKSLGYLWFFPEEAGQSQNGNEADKYAKNQLSELTDNQEYSVKLVNQYIIDHLKQDAANKVDLHQSYSVYSASNKLIVVALNQGILSPVIFNRKEELRLTLLRSVIEKLQMYYDLNVVHKTNWFEWYLTELDLLK</sequence>
<dbReference type="KEGG" id="vg:26634586"/>
<keyword evidence="2" id="KW-1185">Reference proteome</keyword>
<dbReference type="RefSeq" id="YP_009207929.1">
    <property type="nucleotide sequence ID" value="NC_028899.1"/>
</dbReference>
<dbReference type="EMBL" id="AP014927">
    <property type="protein sequence ID" value="BAS04917.1"/>
    <property type="molecule type" value="Genomic_DNA"/>
</dbReference>
<dbReference type="Proteomes" id="UP000202583">
    <property type="component" value="Segment"/>
</dbReference>
<accession>A0A0K2QQQ7</accession>
<dbReference type="OrthoDB" id="30244at10239"/>
<name>A0A0K2QQQ7_9CAUD</name>
<proteinExistence type="predicted"/>